<dbReference type="SUPFAM" id="SSF55874">
    <property type="entry name" value="ATPase domain of HSP90 chaperone/DNA topoisomerase II/histidine kinase"/>
    <property type="match status" value="1"/>
</dbReference>
<keyword evidence="9" id="KW-0472">Membrane</keyword>
<dbReference type="InterPro" id="IPR011712">
    <property type="entry name" value="Sig_transdc_His_kin_sub3_dim/P"/>
</dbReference>
<feature type="transmembrane region" description="Helical" evidence="9">
    <location>
        <begin position="149"/>
        <end position="176"/>
    </location>
</feature>
<dbReference type="GO" id="GO:0016301">
    <property type="term" value="F:kinase activity"/>
    <property type="evidence" value="ECO:0007669"/>
    <property type="project" value="UniProtKB-KW"/>
</dbReference>
<dbReference type="Proteomes" id="UP001232725">
    <property type="component" value="Unassembled WGS sequence"/>
</dbReference>
<reference evidence="11 12" key="1">
    <citation type="submission" date="2023-08" db="EMBL/GenBank/DDBJ databases">
        <title>Arthrobacter horti sp. nov., isolated from forest soil.</title>
        <authorList>
            <person name="Park M."/>
        </authorList>
    </citation>
    <scope>NUCLEOTIDE SEQUENCE [LARGE SCALE GENOMIC DNA]</scope>
    <source>
        <strain evidence="11 12">YJM1</strain>
    </source>
</reference>
<dbReference type="PANTHER" id="PTHR24421">
    <property type="entry name" value="NITRATE/NITRITE SENSOR PROTEIN NARX-RELATED"/>
    <property type="match status" value="1"/>
</dbReference>
<feature type="transmembrane region" description="Helical" evidence="9">
    <location>
        <begin position="110"/>
        <end position="128"/>
    </location>
</feature>
<keyword evidence="3" id="KW-0597">Phosphoprotein</keyword>
<evidence type="ECO:0000256" key="2">
    <source>
        <dbReference type="ARBA" id="ARBA00012438"/>
    </source>
</evidence>
<dbReference type="EMBL" id="JAVALS010000010">
    <property type="protein sequence ID" value="MDP5228031.1"/>
    <property type="molecule type" value="Genomic_DNA"/>
</dbReference>
<sequence>MISSLQASSDTALRKRPLSGTPVGSGSRLRAPWLRASWLLWAPGAAALFVLIGAFPVEGHGFDRSLSVTIALSAAVAAAPLAPWTALAFAGLTVAGQSLGVVPPPFVSGVWAYVAIPLLLFVTTLTQLKRSARTTTAGRPAPSNLRKAAALLSAPPMSTALAGVVLSALIAVACVGDVTWMNNVLPSAFGFGRLRLAVYATFLFLSAVCLCLAAWGAALIVHRAGTSEAAHQEAEATVQAQAVTLALQNERERISRELHDILAHSLTVIAAQADGVRYIAATEPETAQESAGVIASVARTALRDVRHLLESGPDQDGPAPGLEDLPELLERFRGSEMPVRLEQDAVVLSPAQQLAVYRVVQESLTNAFRHGQRAQGAHVRISKHHDGGVELEVVSVLDPGREPKSLGERRGLGIAGMRQRAEALGGSLHAGPAASHFTVTAVLP</sequence>
<comment type="catalytic activity">
    <reaction evidence="1">
        <text>ATP + protein L-histidine = ADP + protein N-phospho-L-histidine.</text>
        <dbReference type="EC" id="2.7.13.3"/>
    </reaction>
</comment>
<dbReference type="InterPro" id="IPR036890">
    <property type="entry name" value="HATPase_C_sf"/>
</dbReference>
<dbReference type="PANTHER" id="PTHR24421:SF10">
    <property type="entry name" value="NITRATE_NITRITE SENSOR PROTEIN NARQ"/>
    <property type="match status" value="1"/>
</dbReference>
<dbReference type="CDD" id="cd16917">
    <property type="entry name" value="HATPase_UhpB-NarQ-NarX-like"/>
    <property type="match status" value="1"/>
</dbReference>
<evidence type="ECO:0000313" key="12">
    <source>
        <dbReference type="Proteomes" id="UP001232725"/>
    </source>
</evidence>
<evidence type="ECO:0000256" key="1">
    <source>
        <dbReference type="ARBA" id="ARBA00000085"/>
    </source>
</evidence>
<dbReference type="RefSeq" id="WP_305997082.1">
    <property type="nucleotide sequence ID" value="NZ_JAVALS010000010.1"/>
</dbReference>
<dbReference type="Pfam" id="PF02518">
    <property type="entry name" value="HATPase_c"/>
    <property type="match status" value="1"/>
</dbReference>
<dbReference type="InterPro" id="IPR003594">
    <property type="entry name" value="HATPase_dom"/>
</dbReference>
<evidence type="ECO:0000256" key="6">
    <source>
        <dbReference type="ARBA" id="ARBA00022777"/>
    </source>
</evidence>
<dbReference type="InterPro" id="IPR050482">
    <property type="entry name" value="Sensor_HK_TwoCompSys"/>
</dbReference>
<name>A0ABT9IR04_9MICC</name>
<feature type="transmembrane region" description="Helical" evidence="9">
    <location>
        <begin position="69"/>
        <end position="90"/>
    </location>
</feature>
<feature type="transmembrane region" description="Helical" evidence="9">
    <location>
        <begin position="38"/>
        <end position="57"/>
    </location>
</feature>
<feature type="transmembrane region" description="Helical" evidence="9">
    <location>
        <begin position="196"/>
        <end position="221"/>
    </location>
</feature>
<keyword evidence="7" id="KW-0067">ATP-binding</keyword>
<dbReference type="Pfam" id="PF07730">
    <property type="entry name" value="HisKA_3"/>
    <property type="match status" value="1"/>
</dbReference>
<dbReference type="Gene3D" id="1.20.5.1930">
    <property type="match status" value="1"/>
</dbReference>
<evidence type="ECO:0000256" key="3">
    <source>
        <dbReference type="ARBA" id="ARBA00022553"/>
    </source>
</evidence>
<evidence type="ECO:0000256" key="7">
    <source>
        <dbReference type="ARBA" id="ARBA00022840"/>
    </source>
</evidence>
<keyword evidence="5" id="KW-0547">Nucleotide-binding</keyword>
<keyword evidence="6 11" id="KW-0418">Kinase</keyword>
<gene>
    <name evidence="11" type="ORF">Q9R02_12775</name>
</gene>
<keyword evidence="12" id="KW-1185">Reference proteome</keyword>
<accession>A0ABT9IR04</accession>
<organism evidence="11 12">
    <name type="scientific">Arthrobacter horti</name>
    <dbReference type="NCBI Taxonomy" id="3068273"/>
    <lineage>
        <taxon>Bacteria</taxon>
        <taxon>Bacillati</taxon>
        <taxon>Actinomycetota</taxon>
        <taxon>Actinomycetes</taxon>
        <taxon>Micrococcales</taxon>
        <taxon>Micrococcaceae</taxon>
        <taxon>Arthrobacter</taxon>
    </lineage>
</organism>
<proteinExistence type="predicted"/>
<keyword evidence="8" id="KW-0902">Two-component regulatory system</keyword>
<keyword evidence="4" id="KW-0808">Transferase</keyword>
<evidence type="ECO:0000256" key="5">
    <source>
        <dbReference type="ARBA" id="ARBA00022741"/>
    </source>
</evidence>
<comment type="caution">
    <text evidence="11">The sequence shown here is derived from an EMBL/GenBank/DDBJ whole genome shotgun (WGS) entry which is preliminary data.</text>
</comment>
<evidence type="ECO:0000256" key="9">
    <source>
        <dbReference type="SAM" id="Phobius"/>
    </source>
</evidence>
<evidence type="ECO:0000256" key="8">
    <source>
        <dbReference type="ARBA" id="ARBA00023012"/>
    </source>
</evidence>
<keyword evidence="9" id="KW-1133">Transmembrane helix</keyword>
<keyword evidence="9" id="KW-0812">Transmembrane</keyword>
<dbReference type="Gene3D" id="3.30.565.10">
    <property type="entry name" value="Histidine kinase-like ATPase, C-terminal domain"/>
    <property type="match status" value="1"/>
</dbReference>
<dbReference type="EC" id="2.7.13.3" evidence="2"/>
<protein>
    <recommendedName>
        <fullName evidence="2">histidine kinase</fullName>
        <ecNumber evidence="2">2.7.13.3</ecNumber>
    </recommendedName>
</protein>
<evidence type="ECO:0000259" key="10">
    <source>
        <dbReference type="SMART" id="SM00387"/>
    </source>
</evidence>
<evidence type="ECO:0000256" key="4">
    <source>
        <dbReference type="ARBA" id="ARBA00022679"/>
    </source>
</evidence>
<dbReference type="SMART" id="SM00387">
    <property type="entry name" value="HATPase_c"/>
    <property type="match status" value="1"/>
</dbReference>
<feature type="domain" description="Histidine kinase/HSP90-like ATPase" evidence="10">
    <location>
        <begin position="351"/>
        <end position="444"/>
    </location>
</feature>
<evidence type="ECO:0000313" key="11">
    <source>
        <dbReference type="EMBL" id="MDP5228031.1"/>
    </source>
</evidence>